<accession>A0ABR3EWS0</accession>
<organism evidence="2 3">
    <name type="scientific">Marasmius crinis-equi</name>
    <dbReference type="NCBI Taxonomy" id="585013"/>
    <lineage>
        <taxon>Eukaryota</taxon>
        <taxon>Fungi</taxon>
        <taxon>Dikarya</taxon>
        <taxon>Basidiomycota</taxon>
        <taxon>Agaricomycotina</taxon>
        <taxon>Agaricomycetes</taxon>
        <taxon>Agaricomycetidae</taxon>
        <taxon>Agaricales</taxon>
        <taxon>Marasmiineae</taxon>
        <taxon>Marasmiaceae</taxon>
        <taxon>Marasmius</taxon>
    </lineage>
</organism>
<gene>
    <name evidence="2" type="primary">fas2_7</name>
    <name evidence="2" type="ORF">V5O48_014746</name>
</gene>
<dbReference type="GO" id="GO:0004321">
    <property type="term" value="F:fatty-acyl-CoA synthase activity"/>
    <property type="evidence" value="ECO:0007669"/>
    <property type="project" value="UniProtKB-EC"/>
</dbReference>
<evidence type="ECO:0000313" key="3">
    <source>
        <dbReference type="Proteomes" id="UP001465976"/>
    </source>
</evidence>
<comment type="caution">
    <text evidence="2">The sequence shown here is derived from an EMBL/GenBank/DDBJ whole genome shotgun (WGS) entry which is preliminary data.</text>
</comment>
<keyword evidence="2" id="KW-0808">Transferase</keyword>
<proteinExistence type="predicted"/>
<evidence type="ECO:0000256" key="1">
    <source>
        <dbReference type="SAM" id="MobiDB-lite"/>
    </source>
</evidence>
<name>A0ABR3EWS0_9AGAR</name>
<sequence length="590" mass="66130">MFAHEPGENRVPAGDPSEHGTLILHRETCALPNGNRQTITFHVAPPGDSKVAPLPRISLTQQQDLVKDGLYLEKYSQLLQEYKDQRLNGKHPANVINQLKPTGELFCAIRGKELVILVGEYAIRISFGTEGHAFWLPTKKYQQIIALPTVKRGEKGTAFQVPSDYIIGPERTEPLKISIQAAFVRPQWTLLFVDHQVFITFHVMRLWRCGTAKDLKPGSEQLYARLWSRSHGPVFSSEPSAALDALEAFRAEIVAESNSDPIWVVMKHRQDAFNGFGAQETCDTLLTALIHPRMPAYLVCQDSVLWGRLLKAVREDHLARVSMATRREKPFPRLSSKTPFRFNDFGHKRFLQHVTCYRRDKVIFTPERLALANSLGLFDPNVVLGDDGVARIPLGFTADQSVTANFAIKQSVRPDCKSVTVPNYGFQYPKFKNESSTELVTMYSPFICQLPKSWPAHDHVVENIIDVTKCVNDTTLGPYLFQVFVDVAWSTQHVEKAKQTIGPGRRATLVVGNANIKRPKKNQIPTGQSARSQAKCFSSISTRYQPVSEGGDEENSLVGGEDILEDKSTNGGRVLRSSSWSKLTLVNHPY</sequence>
<protein>
    <submittedName>
        <fullName evidence="2">Fatty acid synthase alpha subunit Lsd1</fullName>
        <ecNumber evidence="2">2.3.1.86</ecNumber>
    </submittedName>
</protein>
<dbReference type="EMBL" id="JBAHYK010001637">
    <property type="protein sequence ID" value="KAL0567247.1"/>
    <property type="molecule type" value="Genomic_DNA"/>
</dbReference>
<keyword evidence="2" id="KW-0012">Acyltransferase</keyword>
<evidence type="ECO:0000313" key="2">
    <source>
        <dbReference type="EMBL" id="KAL0567247.1"/>
    </source>
</evidence>
<feature type="region of interest" description="Disordered" evidence="1">
    <location>
        <begin position="544"/>
        <end position="571"/>
    </location>
</feature>
<dbReference type="EC" id="2.3.1.86" evidence="2"/>
<reference evidence="2 3" key="1">
    <citation type="submission" date="2024-02" db="EMBL/GenBank/DDBJ databases">
        <title>A draft genome for the cacao thread blight pathogen Marasmius crinis-equi.</title>
        <authorList>
            <person name="Cohen S.P."/>
            <person name="Baruah I.K."/>
            <person name="Amoako-Attah I."/>
            <person name="Bukari Y."/>
            <person name="Meinhardt L.W."/>
            <person name="Bailey B.A."/>
        </authorList>
    </citation>
    <scope>NUCLEOTIDE SEQUENCE [LARGE SCALE GENOMIC DNA]</scope>
    <source>
        <strain evidence="2 3">GH-76</strain>
    </source>
</reference>
<dbReference type="Proteomes" id="UP001465976">
    <property type="component" value="Unassembled WGS sequence"/>
</dbReference>
<keyword evidence="3" id="KW-1185">Reference proteome</keyword>